<dbReference type="HOGENOM" id="CLU_001781_0_0_1"/>
<sequence>MEATLRAFLNIFPEKMKKRTIWYLFDRYLGHFLREKLTLDQLSIDLIGGKGCSNELHLDVDSLNEELSFLPVKFVDGCFIDEISVYIPWSSLLTESCSLQIKGARFICQLAEQPETKSIITSDYLSRSIMSSSLQLAEEIVHENQEEKFEGLEIFAHLIDSVLRRVELVVLNTSFILRSKRKQLRNPASEEDEYCYLEIKVRTLKCEENGTEEDKDAEKDDVKNAPKIITKKLTIEDIEIFLDGDKICTLADRHVMEVNVRDSRCDIQVYLASILTAVLEKKHISELINMASNRESSSNDIFKKGDKVMSPIDYARIEHQLKFDSTKGKPAPSRHNLNATLLNTEEASNAWTSSGDANKSCDNSFLPIDYSNHSRNGPKNTTEKKEPQKSEVKSFNCAIKLPGLALCLVDSSYSGNATQIDAKAKSLVEVNAALDELITCDHLRFTTVPIQIEIGSSGCKIVSGDIWVAEKNQRGLCPYIWTESKIEIENDQPQPQLPRPKSPKVEKISFQCLIDSEKLELRSRNVTNCIVDPTLLERIDKYFPQVSDGSGTSSDFIISVMCPEIRGKLLIPIADLRKEEKSVPSELRPFWLEFEGSDFKFTTNMSCYDMAMHQFILGLADPHGSKEIGRMTTEGSTPIRLSIKRGADTSSIIESEMIQTVLETATMTESIFICTTANTKLNAPFQTRTPIVQHKQEEDAKTLLPNNLTNSQSYFETCKSFTQLQVDLSADNVDIFVETKEQIDLLYNALGNDLVLWTPNRDPNRCRKERPVGFEGSSANQSFHNLVTCLLRCDNLNVAIGDHAIISQNVFIGLSFGLQDDTSNIVSIHGSGVSWSFNSDTVISSNHFCNKSSSLDLTFEINTKDLPVSKKIKVAIQLSEAILFKTSPDIFIDFWNYVNVTNEPVLGYTPPKILTELHVSVTNGAISYGSDNFPPPPRPVLVTFDGICVTAMVVEDTSDTLMRFIIEEAAFYFKKNSLSSKCLRNYVCVIDSGLIDMHLKLSENDKIEFRAVNNIINVRACNDSLAALCRLIINLINQNSDSRSDDDLPSYAKAVGSSMRKGSNAELLKEVLSELGNDPMALNQQKPPEYKEAEERKKDGESTKKKEGGKKKDGGRKKREEEKKKDDARKKDADKKKEKKVKEEDKLEKLERYQDRITATVDYDGPSTSSATGLKKGEMTDSGFWLLGDDDIGAGIKATDEPIVRVLTKETIIMLDNTLSVGTKKTASEEKKFIVARYCLEEMSLLISIYGGRDFEDNHGGEDDSDAEEDEKKVGLDSDYRIKRETKVHFANDESNALHLWESINLEEGSDIGQPTCSRPTIGNHSSKSMGGRLRKSNICVQLHLYKIKSTFDKFNDSCPTSWKFSFDVKNIEIRDRLNVSNINKMLYEYISENIPRRSNSSMISIRAKTFRNPVDSHEECDLRISLKPLRVNIDQDTIMFLVEYFTTLKILLDLYEKSTSFSSSGSNSPSPVAPSPERDFNLCLNVYNTVDEAESPISPVSPDDANSSKPSSLFVKSFEFTPAVPIRLDYHGKRIDFEQGTIPGLLMGLAHLNQSELYLKRLHQKRGILGVDRVIQYALMEWFDDIKKKQIPSIIGSIGPMNSVRQLVQGVIDLFWIPVDQYRRDRRIVRGIQRGASSFSSSTATAVLDLANRLVHVIQGTAQFAHDVVLSPNRSPQHNTRGSVPKSQPRDLREGVASAYTVMKEGLNETYRNVATAGAQADGVTETVGALIGTLPSNILQPIIKATEATSNVIVGMRNQLTPEARKDDQYKWKRR</sequence>
<evidence type="ECO:0000256" key="7">
    <source>
        <dbReference type="ARBA" id="ARBA00023006"/>
    </source>
</evidence>
<dbReference type="GO" id="GO:0000045">
    <property type="term" value="P:autophagosome assembly"/>
    <property type="evidence" value="ECO:0007669"/>
    <property type="project" value="TreeGrafter"/>
</dbReference>
<dbReference type="EMBL" id="CAEY01000641">
    <property type="status" value="NOT_ANNOTATED_CDS"/>
    <property type="molecule type" value="Genomic_DNA"/>
</dbReference>
<comment type="subcellular location">
    <subcellularLocation>
        <location evidence="1">Endoplasmic reticulum membrane</location>
        <topology evidence="1">Peripheral membrane protein</topology>
    </subcellularLocation>
    <subcellularLocation>
        <location evidence="2">Preautophagosomal structure membrane</location>
        <topology evidence="2">Peripheral membrane protein</topology>
    </subcellularLocation>
</comment>
<evidence type="ECO:0000256" key="6">
    <source>
        <dbReference type="ARBA" id="ARBA00022824"/>
    </source>
</evidence>
<keyword evidence="8" id="KW-0445">Lipid transport</keyword>
<dbReference type="GO" id="GO:0006869">
    <property type="term" value="P:lipid transport"/>
    <property type="evidence" value="ECO:0007669"/>
    <property type="project" value="UniProtKB-KW"/>
</dbReference>
<evidence type="ECO:0000256" key="11">
    <source>
        <dbReference type="ARBA" id="ARBA00024615"/>
    </source>
</evidence>
<keyword evidence="9" id="KW-0472">Membrane</keyword>
<dbReference type="EnsemblMetazoa" id="tetur24g01240.1">
    <property type="protein sequence ID" value="tetur24g01240.1"/>
    <property type="gene ID" value="tetur24g01240"/>
</dbReference>
<dbReference type="Proteomes" id="UP000015104">
    <property type="component" value="Unassembled WGS sequence"/>
</dbReference>
<evidence type="ECO:0000256" key="1">
    <source>
        <dbReference type="ARBA" id="ARBA00004406"/>
    </source>
</evidence>
<dbReference type="GO" id="GO:0061709">
    <property type="term" value="P:reticulophagy"/>
    <property type="evidence" value="ECO:0007669"/>
    <property type="project" value="TreeGrafter"/>
</dbReference>
<feature type="compositionally biased region" description="Basic and acidic residues" evidence="12">
    <location>
        <begin position="1088"/>
        <end position="1143"/>
    </location>
</feature>
<dbReference type="GO" id="GO:0061908">
    <property type="term" value="C:phagophore"/>
    <property type="evidence" value="ECO:0007669"/>
    <property type="project" value="TreeGrafter"/>
</dbReference>
<dbReference type="PANTHER" id="PTHR13190:SF1">
    <property type="entry name" value="AUTOPHAGY-RELATED 2, ISOFORM A"/>
    <property type="match status" value="1"/>
</dbReference>
<dbReference type="GO" id="GO:0061723">
    <property type="term" value="P:glycophagy"/>
    <property type="evidence" value="ECO:0007669"/>
    <property type="project" value="TreeGrafter"/>
</dbReference>
<dbReference type="GO" id="GO:0034045">
    <property type="term" value="C:phagophore assembly site membrane"/>
    <property type="evidence" value="ECO:0007669"/>
    <property type="project" value="UniProtKB-SubCell"/>
</dbReference>
<evidence type="ECO:0000313" key="14">
    <source>
        <dbReference type="Proteomes" id="UP000015104"/>
    </source>
</evidence>
<dbReference type="GO" id="GO:0000422">
    <property type="term" value="P:autophagy of mitochondrion"/>
    <property type="evidence" value="ECO:0007669"/>
    <property type="project" value="TreeGrafter"/>
</dbReference>
<feature type="region of interest" description="Disordered" evidence="12">
    <location>
        <begin position="1076"/>
        <end position="1143"/>
    </location>
</feature>
<name>T1KWD4_TETUR</name>
<comment type="similarity">
    <text evidence="3">Belongs to the ATG2 family.</text>
</comment>
<dbReference type="STRING" id="32264.T1KWD4"/>
<dbReference type="InterPro" id="IPR026849">
    <property type="entry name" value="ATG2"/>
</dbReference>
<reference evidence="14" key="1">
    <citation type="submission" date="2011-08" db="EMBL/GenBank/DDBJ databases">
        <authorList>
            <person name="Rombauts S."/>
        </authorList>
    </citation>
    <scope>NUCLEOTIDE SEQUENCE</scope>
    <source>
        <strain evidence="14">London</strain>
    </source>
</reference>
<organism evidence="13 14">
    <name type="scientific">Tetranychus urticae</name>
    <name type="common">Two-spotted spider mite</name>
    <dbReference type="NCBI Taxonomy" id="32264"/>
    <lineage>
        <taxon>Eukaryota</taxon>
        <taxon>Metazoa</taxon>
        <taxon>Ecdysozoa</taxon>
        <taxon>Arthropoda</taxon>
        <taxon>Chelicerata</taxon>
        <taxon>Arachnida</taxon>
        <taxon>Acari</taxon>
        <taxon>Acariformes</taxon>
        <taxon>Trombidiformes</taxon>
        <taxon>Prostigmata</taxon>
        <taxon>Eleutherengona</taxon>
        <taxon>Raphignathae</taxon>
        <taxon>Tetranychoidea</taxon>
        <taxon>Tetranychidae</taxon>
        <taxon>Tetranychus</taxon>
    </lineage>
</organism>
<evidence type="ECO:0000256" key="12">
    <source>
        <dbReference type="SAM" id="MobiDB-lite"/>
    </source>
</evidence>
<dbReference type="eggNOG" id="KOG2993">
    <property type="taxonomic scope" value="Eukaryota"/>
</dbReference>
<keyword evidence="7" id="KW-0072">Autophagy</keyword>
<evidence type="ECO:0000256" key="10">
    <source>
        <dbReference type="ARBA" id="ARBA00024479"/>
    </source>
</evidence>
<feature type="region of interest" description="Disordered" evidence="12">
    <location>
        <begin position="369"/>
        <end position="389"/>
    </location>
</feature>
<feature type="compositionally biased region" description="Polar residues" evidence="12">
    <location>
        <begin position="1673"/>
        <end position="1687"/>
    </location>
</feature>
<dbReference type="Pfam" id="PF13329">
    <property type="entry name" value="ATG2_CAD"/>
    <property type="match status" value="1"/>
</dbReference>
<evidence type="ECO:0000256" key="4">
    <source>
        <dbReference type="ARBA" id="ARBA00018070"/>
    </source>
</evidence>
<dbReference type="OrthoDB" id="6507050at2759"/>
<dbReference type="GO" id="GO:0043495">
    <property type="term" value="F:protein-membrane adaptor activity"/>
    <property type="evidence" value="ECO:0007669"/>
    <property type="project" value="TreeGrafter"/>
</dbReference>
<evidence type="ECO:0000256" key="9">
    <source>
        <dbReference type="ARBA" id="ARBA00023136"/>
    </source>
</evidence>
<evidence type="ECO:0000313" key="13">
    <source>
        <dbReference type="EnsemblMetazoa" id="tetur24g01240.1"/>
    </source>
</evidence>
<protein>
    <recommendedName>
        <fullName evidence="4">Autophagy-related protein 2</fullName>
    </recommendedName>
</protein>
<accession>T1KWD4</accession>
<keyword evidence="5" id="KW-0813">Transport</keyword>
<gene>
    <name evidence="13" type="primary">107367936</name>
</gene>
<dbReference type="PANTHER" id="PTHR13190">
    <property type="entry name" value="AUTOPHAGY-RELATED 2, ISOFORM A"/>
    <property type="match status" value="1"/>
</dbReference>
<reference evidence="13" key="2">
    <citation type="submission" date="2015-06" db="UniProtKB">
        <authorList>
            <consortium name="EnsemblMetazoa"/>
        </authorList>
    </citation>
    <scope>IDENTIFICATION</scope>
</reference>
<keyword evidence="14" id="KW-1185">Reference proteome</keyword>
<dbReference type="GO" id="GO:0034727">
    <property type="term" value="P:piecemeal microautophagy of the nucleus"/>
    <property type="evidence" value="ECO:0007669"/>
    <property type="project" value="TreeGrafter"/>
</dbReference>
<evidence type="ECO:0000256" key="2">
    <source>
        <dbReference type="ARBA" id="ARBA00004623"/>
    </source>
</evidence>
<dbReference type="GO" id="GO:0005789">
    <property type="term" value="C:endoplasmic reticulum membrane"/>
    <property type="evidence" value="ECO:0007669"/>
    <property type="project" value="UniProtKB-SubCell"/>
</dbReference>
<proteinExistence type="inferred from homology"/>
<evidence type="ECO:0000256" key="8">
    <source>
        <dbReference type="ARBA" id="ARBA00023055"/>
    </source>
</evidence>
<feature type="region of interest" description="Disordered" evidence="12">
    <location>
        <begin position="1672"/>
        <end position="1692"/>
    </location>
</feature>
<keyword evidence="6" id="KW-0256">Endoplasmic reticulum</keyword>
<evidence type="ECO:0000256" key="3">
    <source>
        <dbReference type="ARBA" id="ARBA00009714"/>
    </source>
</evidence>
<evidence type="ECO:0000256" key="5">
    <source>
        <dbReference type="ARBA" id="ARBA00022448"/>
    </source>
</evidence>
<dbReference type="GO" id="GO:0032266">
    <property type="term" value="F:phosphatidylinositol-3-phosphate binding"/>
    <property type="evidence" value="ECO:0007669"/>
    <property type="project" value="TreeGrafter"/>
</dbReference>
<comment type="catalytic activity">
    <reaction evidence="11">
        <text>a 1,2-diacyl-sn-glycero-3-phosphoethanolamine(in) = a 1,2-diacyl-sn-glycero-3-phosphoethanolamine(out)</text>
        <dbReference type="Rhea" id="RHEA:38895"/>
        <dbReference type="ChEBI" id="CHEBI:64612"/>
    </reaction>
</comment>
<comment type="catalytic activity">
    <reaction evidence="10">
        <text>a 1,2-diacyl-sn-glycero-3-phospho-L-serine(in) = a 1,2-diacyl-sn-glycero-3-phospho-L-serine(out)</text>
        <dbReference type="Rhea" id="RHEA:38663"/>
        <dbReference type="ChEBI" id="CHEBI:57262"/>
    </reaction>
</comment>
<feature type="compositionally biased region" description="Polar residues" evidence="12">
    <location>
        <begin position="371"/>
        <end position="380"/>
    </location>
</feature>